<accession>A0A4R6SJY4</accession>
<dbReference type="InterPro" id="IPR013325">
    <property type="entry name" value="RNA_pol_sigma_r2"/>
</dbReference>
<keyword evidence="5" id="KW-0804">Transcription</keyword>
<dbReference type="PANTHER" id="PTHR43133:SF8">
    <property type="entry name" value="RNA POLYMERASE SIGMA FACTOR HI_1459-RELATED"/>
    <property type="match status" value="1"/>
</dbReference>
<dbReference type="GO" id="GO:0016987">
    <property type="term" value="F:sigma factor activity"/>
    <property type="evidence" value="ECO:0007669"/>
    <property type="project" value="UniProtKB-KW"/>
</dbReference>
<dbReference type="NCBIfam" id="TIGR02937">
    <property type="entry name" value="sigma70-ECF"/>
    <property type="match status" value="1"/>
</dbReference>
<dbReference type="Gene3D" id="1.10.10.10">
    <property type="entry name" value="Winged helix-like DNA-binding domain superfamily/Winged helix DNA-binding domain"/>
    <property type="match status" value="1"/>
</dbReference>
<dbReference type="SUPFAM" id="SSF88946">
    <property type="entry name" value="Sigma2 domain of RNA polymerase sigma factors"/>
    <property type="match status" value="1"/>
</dbReference>
<evidence type="ECO:0000256" key="5">
    <source>
        <dbReference type="ARBA" id="ARBA00023163"/>
    </source>
</evidence>
<evidence type="ECO:0000256" key="3">
    <source>
        <dbReference type="ARBA" id="ARBA00023082"/>
    </source>
</evidence>
<evidence type="ECO:0000313" key="8">
    <source>
        <dbReference type="Proteomes" id="UP000295444"/>
    </source>
</evidence>
<evidence type="ECO:0000256" key="4">
    <source>
        <dbReference type="ARBA" id="ARBA00023125"/>
    </source>
</evidence>
<evidence type="ECO:0000313" key="7">
    <source>
        <dbReference type="EMBL" id="TDQ01328.1"/>
    </source>
</evidence>
<dbReference type="InterPro" id="IPR039425">
    <property type="entry name" value="RNA_pol_sigma-70-like"/>
</dbReference>
<comment type="similarity">
    <text evidence="1">Belongs to the sigma-70 factor family. ECF subfamily.</text>
</comment>
<evidence type="ECO:0000256" key="2">
    <source>
        <dbReference type="ARBA" id="ARBA00023015"/>
    </source>
</evidence>
<dbReference type="EMBL" id="SNXZ01000002">
    <property type="protein sequence ID" value="TDQ01328.1"/>
    <property type="molecule type" value="Genomic_DNA"/>
</dbReference>
<dbReference type="GO" id="GO:0003677">
    <property type="term" value="F:DNA binding"/>
    <property type="evidence" value="ECO:0007669"/>
    <property type="project" value="UniProtKB-KW"/>
</dbReference>
<dbReference type="Gene3D" id="1.10.1740.10">
    <property type="match status" value="1"/>
</dbReference>
<keyword evidence="8" id="KW-1185">Reference proteome</keyword>
<sequence length="197" mass="22157">MMDLMRDDATVVALVEQARTGDKAAWDRIVERYAPLVWSICQRHRLSDADAEDVGANVWLRLVERLETLREPAALPGWLVTTTRNECLVLLRGKQKQVPVEHERLPEPDIGTGIDLDEALVAQERHVVLRTAFAELSEKCRRLLSMLFDDPPTSYTDIAAQLGMPIGGVGPNRMRCLEQLRRRPVVAALLAQTAGRR</sequence>
<evidence type="ECO:0000259" key="6">
    <source>
        <dbReference type="Pfam" id="PF04542"/>
    </source>
</evidence>
<name>A0A4R6SJY4_LABRH</name>
<gene>
    <name evidence="7" type="ORF">EV186_1021196</name>
</gene>
<proteinExistence type="inferred from homology"/>
<dbReference type="Proteomes" id="UP000295444">
    <property type="component" value="Unassembled WGS sequence"/>
</dbReference>
<comment type="caution">
    <text evidence="7">The sequence shown here is derived from an EMBL/GenBank/DDBJ whole genome shotgun (WGS) entry which is preliminary data.</text>
</comment>
<organism evidence="7 8">
    <name type="scientific">Labedaea rhizosphaerae</name>
    <dbReference type="NCBI Taxonomy" id="598644"/>
    <lineage>
        <taxon>Bacteria</taxon>
        <taxon>Bacillati</taxon>
        <taxon>Actinomycetota</taxon>
        <taxon>Actinomycetes</taxon>
        <taxon>Pseudonocardiales</taxon>
        <taxon>Pseudonocardiaceae</taxon>
        <taxon>Labedaea</taxon>
    </lineage>
</organism>
<dbReference type="InterPro" id="IPR013324">
    <property type="entry name" value="RNA_pol_sigma_r3/r4-like"/>
</dbReference>
<dbReference type="OrthoDB" id="265863at2"/>
<keyword evidence="4" id="KW-0238">DNA-binding</keyword>
<reference evidence="7 8" key="1">
    <citation type="submission" date="2019-03" db="EMBL/GenBank/DDBJ databases">
        <title>Genomic Encyclopedia of Type Strains, Phase IV (KMG-IV): sequencing the most valuable type-strain genomes for metagenomic binning, comparative biology and taxonomic classification.</title>
        <authorList>
            <person name="Goeker M."/>
        </authorList>
    </citation>
    <scope>NUCLEOTIDE SEQUENCE [LARGE SCALE GENOMIC DNA]</scope>
    <source>
        <strain evidence="7 8">DSM 45361</strain>
    </source>
</reference>
<dbReference type="InterPro" id="IPR014284">
    <property type="entry name" value="RNA_pol_sigma-70_dom"/>
</dbReference>
<dbReference type="PANTHER" id="PTHR43133">
    <property type="entry name" value="RNA POLYMERASE ECF-TYPE SIGMA FACTO"/>
    <property type="match status" value="1"/>
</dbReference>
<feature type="domain" description="RNA polymerase sigma-70 region 2" evidence="6">
    <location>
        <begin position="29"/>
        <end position="96"/>
    </location>
</feature>
<dbReference type="GO" id="GO:0006352">
    <property type="term" value="P:DNA-templated transcription initiation"/>
    <property type="evidence" value="ECO:0007669"/>
    <property type="project" value="InterPro"/>
</dbReference>
<dbReference type="Pfam" id="PF04542">
    <property type="entry name" value="Sigma70_r2"/>
    <property type="match status" value="1"/>
</dbReference>
<dbReference type="SUPFAM" id="SSF88659">
    <property type="entry name" value="Sigma3 and sigma4 domains of RNA polymerase sigma factors"/>
    <property type="match status" value="1"/>
</dbReference>
<keyword evidence="3" id="KW-0731">Sigma factor</keyword>
<protein>
    <submittedName>
        <fullName evidence="7">RNA polymerase sigma factor (Sigma-70 family)</fullName>
    </submittedName>
</protein>
<dbReference type="InterPro" id="IPR036388">
    <property type="entry name" value="WH-like_DNA-bd_sf"/>
</dbReference>
<keyword evidence="2" id="KW-0805">Transcription regulation</keyword>
<dbReference type="InterPro" id="IPR007627">
    <property type="entry name" value="RNA_pol_sigma70_r2"/>
</dbReference>
<evidence type="ECO:0000256" key="1">
    <source>
        <dbReference type="ARBA" id="ARBA00010641"/>
    </source>
</evidence>
<dbReference type="AlphaFoldDB" id="A0A4R6SJY4"/>